<proteinExistence type="predicted"/>
<dbReference type="SUPFAM" id="SSF46955">
    <property type="entry name" value="Putative DNA-binding domain"/>
    <property type="match status" value="1"/>
</dbReference>
<keyword evidence="1" id="KW-0238">DNA-binding</keyword>
<dbReference type="InterPro" id="IPR047057">
    <property type="entry name" value="MerR_fam"/>
</dbReference>
<gene>
    <name evidence="4" type="ORF">UFOPK2982_00757</name>
</gene>
<dbReference type="AlphaFoldDB" id="A0A6J6XBQ7"/>
<dbReference type="Gene3D" id="3.40.50.280">
    <property type="entry name" value="Cobalamin-binding domain"/>
    <property type="match status" value="1"/>
</dbReference>
<dbReference type="InterPro" id="IPR003759">
    <property type="entry name" value="Cbl-bd_cap"/>
</dbReference>
<sequence>MPETEFLTVAAVARRIGVAPATLRTWDRRYGLGPSRHASGSHRRYSELDVSRLTLMRKLISTGVAPADAALTAVALKEKSGVSKEVRRKVTKAIDSPDILIATLMRAARALDSALVQEIVSTQIKKVGVATCWRELISPLLIQIGENWEKSNGDIEVEHMLSEVLQRTLRVSQEPLSKPINTRPVLLACPGEELHTLPLHALAAALSEQNIEVHFLGARTPISALAALVKRAAPPAVFLWATMASNGDHKIVSALPKIRPTPRILLGGPGWQVENCKAATFVTDLDHACSEITRAVGA</sequence>
<organism evidence="4">
    <name type="scientific">freshwater metagenome</name>
    <dbReference type="NCBI Taxonomy" id="449393"/>
    <lineage>
        <taxon>unclassified sequences</taxon>
        <taxon>metagenomes</taxon>
        <taxon>ecological metagenomes</taxon>
    </lineage>
</organism>
<dbReference type="GO" id="GO:0046872">
    <property type="term" value="F:metal ion binding"/>
    <property type="evidence" value="ECO:0007669"/>
    <property type="project" value="InterPro"/>
</dbReference>
<evidence type="ECO:0000259" key="2">
    <source>
        <dbReference type="PROSITE" id="PS50937"/>
    </source>
</evidence>
<dbReference type="GO" id="GO:0003700">
    <property type="term" value="F:DNA-binding transcription factor activity"/>
    <property type="evidence" value="ECO:0007669"/>
    <property type="project" value="InterPro"/>
</dbReference>
<dbReference type="Gene3D" id="1.10.1240.10">
    <property type="entry name" value="Methionine synthase domain"/>
    <property type="match status" value="1"/>
</dbReference>
<dbReference type="InterPro" id="IPR036724">
    <property type="entry name" value="Cobalamin-bd_sf"/>
</dbReference>
<dbReference type="PANTHER" id="PTHR30204">
    <property type="entry name" value="REDOX-CYCLING DRUG-SENSING TRANSCRIPTIONAL ACTIVATOR SOXR"/>
    <property type="match status" value="1"/>
</dbReference>
<evidence type="ECO:0000259" key="3">
    <source>
        <dbReference type="PROSITE" id="PS51332"/>
    </source>
</evidence>
<dbReference type="InterPro" id="IPR009061">
    <property type="entry name" value="DNA-bd_dom_put_sf"/>
</dbReference>
<dbReference type="Gene3D" id="1.10.1660.10">
    <property type="match status" value="1"/>
</dbReference>
<name>A0A6J6XBQ7_9ZZZZ</name>
<feature type="domain" description="HTH merR-type" evidence="2">
    <location>
        <begin position="6"/>
        <end position="73"/>
    </location>
</feature>
<dbReference type="GO" id="GO:0003677">
    <property type="term" value="F:DNA binding"/>
    <property type="evidence" value="ECO:0007669"/>
    <property type="project" value="UniProtKB-KW"/>
</dbReference>
<dbReference type="Pfam" id="PF02310">
    <property type="entry name" value="B12-binding"/>
    <property type="match status" value="1"/>
</dbReference>
<dbReference type="GO" id="GO:0031419">
    <property type="term" value="F:cobalamin binding"/>
    <property type="evidence" value="ECO:0007669"/>
    <property type="project" value="InterPro"/>
</dbReference>
<protein>
    <submittedName>
        <fullName evidence="4">Unannotated protein</fullName>
    </submittedName>
</protein>
<accession>A0A6J6XBQ7</accession>
<reference evidence="4" key="1">
    <citation type="submission" date="2020-05" db="EMBL/GenBank/DDBJ databases">
        <authorList>
            <person name="Chiriac C."/>
            <person name="Salcher M."/>
            <person name="Ghai R."/>
            <person name="Kavagutti S V."/>
        </authorList>
    </citation>
    <scope>NUCLEOTIDE SEQUENCE</scope>
</reference>
<dbReference type="InterPro" id="IPR006158">
    <property type="entry name" value="Cobalamin-bd"/>
</dbReference>
<dbReference type="InterPro" id="IPR036594">
    <property type="entry name" value="Meth_synthase_dom"/>
</dbReference>
<dbReference type="InterPro" id="IPR000551">
    <property type="entry name" value="MerR-type_HTH_dom"/>
</dbReference>
<evidence type="ECO:0000256" key="1">
    <source>
        <dbReference type="ARBA" id="ARBA00023125"/>
    </source>
</evidence>
<dbReference type="SUPFAM" id="SSF52242">
    <property type="entry name" value="Cobalamin (vitamin B12)-binding domain"/>
    <property type="match status" value="1"/>
</dbReference>
<dbReference type="PANTHER" id="PTHR30204:SF97">
    <property type="entry name" value="MERR FAMILY REGULATORY PROTEIN"/>
    <property type="match status" value="1"/>
</dbReference>
<dbReference type="Pfam" id="PF13411">
    <property type="entry name" value="MerR_1"/>
    <property type="match status" value="1"/>
</dbReference>
<dbReference type="SMART" id="SM00422">
    <property type="entry name" value="HTH_MERR"/>
    <property type="match status" value="1"/>
</dbReference>
<dbReference type="CDD" id="cd01104">
    <property type="entry name" value="HTH_MlrA-CarA"/>
    <property type="match status" value="1"/>
</dbReference>
<dbReference type="EMBL" id="CAFAAE010000111">
    <property type="protein sequence ID" value="CAB4793739.1"/>
    <property type="molecule type" value="Genomic_DNA"/>
</dbReference>
<evidence type="ECO:0000313" key="4">
    <source>
        <dbReference type="EMBL" id="CAB4793739.1"/>
    </source>
</evidence>
<dbReference type="Pfam" id="PF02607">
    <property type="entry name" value="B12-binding_2"/>
    <property type="match status" value="1"/>
</dbReference>
<dbReference type="PROSITE" id="PS50937">
    <property type="entry name" value="HTH_MERR_2"/>
    <property type="match status" value="1"/>
</dbReference>
<feature type="domain" description="B12-binding" evidence="3">
    <location>
        <begin position="182"/>
        <end position="298"/>
    </location>
</feature>
<dbReference type="PROSITE" id="PS51332">
    <property type="entry name" value="B12_BINDING"/>
    <property type="match status" value="1"/>
</dbReference>